<proteinExistence type="inferred from homology"/>
<dbReference type="GO" id="GO:0006915">
    <property type="term" value="P:apoptotic process"/>
    <property type="evidence" value="ECO:0007669"/>
    <property type="project" value="InterPro"/>
</dbReference>
<evidence type="ECO:0000313" key="9">
    <source>
        <dbReference type="Proteomes" id="UP001279410"/>
    </source>
</evidence>
<keyword evidence="4 8" id="KW-0689">Ribosomal protein</keyword>
<dbReference type="PANTHER" id="PTHR12810:SF0">
    <property type="entry name" value="SMALL RIBOSOMAL SUBUNIT PROTEIN MS29"/>
    <property type="match status" value="1"/>
</dbReference>
<comment type="subcellular location">
    <subcellularLocation>
        <location evidence="1">Mitochondrion</location>
    </subcellularLocation>
</comment>
<evidence type="ECO:0000256" key="1">
    <source>
        <dbReference type="ARBA" id="ARBA00004173"/>
    </source>
</evidence>
<evidence type="ECO:0000256" key="2">
    <source>
        <dbReference type="ARBA" id="ARBA00009863"/>
    </source>
</evidence>
<protein>
    <recommendedName>
        <fullName evidence="7">Small ribosomal subunit protein mS29</fullName>
    </recommendedName>
</protein>
<comment type="caution">
    <text evidence="8">The sequence shown here is derived from an EMBL/GenBank/DDBJ whole genome shotgun (WGS) entry which is preliminary data.</text>
</comment>
<name>A0AAD3RCI5_LATJO</name>
<reference evidence="8" key="1">
    <citation type="submission" date="2022-08" db="EMBL/GenBank/DDBJ databases">
        <title>Genome sequencing of akame (Lates japonicus).</title>
        <authorList>
            <person name="Hashiguchi Y."/>
            <person name="Takahashi H."/>
        </authorList>
    </citation>
    <scope>NUCLEOTIDE SEQUENCE</scope>
    <source>
        <strain evidence="8">Kochi</strain>
    </source>
</reference>
<keyword evidence="6" id="KW-0687">Ribonucleoprotein</keyword>
<dbReference type="PANTHER" id="PTHR12810">
    <property type="entry name" value="MITOCHONDRIAL 28S RIBOSOMAL PROTEIN S29"/>
    <property type="match status" value="1"/>
</dbReference>
<dbReference type="PRINTS" id="PR01716">
    <property type="entry name" value="DEATHASSOCP3"/>
</dbReference>
<comment type="similarity">
    <text evidence="2">Belongs to the mitochondrion-specific ribosomal protein mS29 family.</text>
</comment>
<evidence type="ECO:0000256" key="5">
    <source>
        <dbReference type="ARBA" id="ARBA00023128"/>
    </source>
</evidence>
<accession>A0AAD3RCI5</accession>
<dbReference type="AlphaFoldDB" id="A0AAD3RCI5"/>
<organism evidence="8 9">
    <name type="scientific">Lates japonicus</name>
    <name type="common">Japanese lates</name>
    <dbReference type="NCBI Taxonomy" id="270547"/>
    <lineage>
        <taxon>Eukaryota</taxon>
        <taxon>Metazoa</taxon>
        <taxon>Chordata</taxon>
        <taxon>Craniata</taxon>
        <taxon>Vertebrata</taxon>
        <taxon>Euteleostomi</taxon>
        <taxon>Actinopterygii</taxon>
        <taxon>Neopterygii</taxon>
        <taxon>Teleostei</taxon>
        <taxon>Neoteleostei</taxon>
        <taxon>Acanthomorphata</taxon>
        <taxon>Carangaria</taxon>
        <taxon>Carangaria incertae sedis</taxon>
        <taxon>Centropomidae</taxon>
        <taxon>Lates</taxon>
    </lineage>
</organism>
<evidence type="ECO:0000256" key="3">
    <source>
        <dbReference type="ARBA" id="ARBA00022946"/>
    </source>
</evidence>
<dbReference type="Pfam" id="PF10236">
    <property type="entry name" value="DAP3"/>
    <property type="match status" value="1"/>
</dbReference>
<dbReference type="EMBL" id="BRZM01000063">
    <property type="protein sequence ID" value="GLD63692.1"/>
    <property type="molecule type" value="Genomic_DNA"/>
</dbReference>
<sequence length="213" mass="24209">MCVMKESLRRKSARESWWIVESSHSPEESDILCPQLFIFLSGISRVKSSSDVVGALMKELRLQSGQPESNFRLAVTVNSVNALWGKSNIMTEDRRTVDPEELTLIHNLRKLMNNDWTGGAIITTVSQTGSAFIPKFAYLPQELLGKKGFDAMDPFVPVSIPNYSEKEFESCYLYYVDRLWLQHPQSLTEDGKKELIFLSNRNPAVLERICSSL</sequence>
<evidence type="ECO:0000256" key="6">
    <source>
        <dbReference type="ARBA" id="ARBA00023274"/>
    </source>
</evidence>
<dbReference type="GO" id="GO:0003735">
    <property type="term" value="F:structural constituent of ribosome"/>
    <property type="evidence" value="ECO:0007669"/>
    <property type="project" value="TreeGrafter"/>
</dbReference>
<evidence type="ECO:0000256" key="4">
    <source>
        <dbReference type="ARBA" id="ARBA00022980"/>
    </source>
</evidence>
<dbReference type="Proteomes" id="UP001279410">
    <property type="component" value="Unassembled WGS sequence"/>
</dbReference>
<keyword evidence="3" id="KW-0809">Transit peptide</keyword>
<keyword evidence="9" id="KW-1185">Reference proteome</keyword>
<keyword evidence="5" id="KW-0496">Mitochondrion</keyword>
<evidence type="ECO:0000313" key="8">
    <source>
        <dbReference type="EMBL" id="GLD63692.1"/>
    </source>
</evidence>
<gene>
    <name evidence="8" type="ORF">AKAME5_001528800</name>
</gene>
<dbReference type="InterPro" id="IPR019368">
    <property type="entry name" value="Ribosomal_mS29"/>
</dbReference>
<dbReference type="InterPro" id="IPR008092">
    <property type="entry name" value="Ribosomal_mS29_met"/>
</dbReference>
<evidence type="ECO:0000256" key="7">
    <source>
        <dbReference type="ARBA" id="ARBA00035140"/>
    </source>
</evidence>
<dbReference type="GO" id="GO:0005763">
    <property type="term" value="C:mitochondrial small ribosomal subunit"/>
    <property type="evidence" value="ECO:0007669"/>
    <property type="project" value="TreeGrafter"/>
</dbReference>